<comment type="caution">
    <text evidence="2">The sequence shown here is derived from an EMBL/GenBank/DDBJ whole genome shotgun (WGS) entry which is preliminary data.</text>
</comment>
<name>A0ABP6N9Z5_9ACTN</name>
<feature type="compositionally biased region" description="Basic residues" evidence="1">
    <location>
        <begin position="140"/>
        <end position="151"/>
    </location>
</feature>
<evidence type="ECO:0000256" key="1">
    <source>
        <dbReference type="SAM" id="MobiDB-lite"/>
    </source>
</evidence>
<evidence type="ECO:0000313" key="3">
    <source>
        <dbReference type="Proteomes" id="UP001500320"/>
    </source>
</evidence>
<organism evidence="2 3">
    <name type="scientific">Planomonospora alba</name>
    <dbReference type="NCBI Taxonomy" id="161354"/>
    <lineage>
        <taxon>Bacteria</taxon>
        <taxon>Bacillati</taxon>
        <taxon>Actinomycetota</taxon>
        <taxon>Actinomycetes</taxon>
        <taxon>Streptosporangiales</taxon>
        <taxon>Streptosporangiaceae</taxon>
        <taxon>Planomonospora</taxon>
    </lineage>
</organism>
<sequence length="151" mass="16255">MGEGSGKRSGAAGPALWHGAFNVLSGLWPLVHLPSFEKVSGPKEDDWLVRTVGGLLVGIGWSQLRGAATPEGREHARRVGVATAATLAVIDVVYVARRRIRPVYLLDAAVEAAWIVAWWRAGAHGHAGDPPVRVPAVPPRARRRVSSRRRP</sequence>
<dbReference type="RefSeq" id="WP_344860317.1">
    <property type="nucleotide sequence ID" value="NZ_BAAAUT010000024.1"/>
</dbReference>
<keyword evidence="3" id="KW-1185">Reference proteome</keyword>
<dbReference type="EMBL" id="BAAAUT010000024">
    <property type="protein sequence ID" value="GAA3139073.1"/>
    <property type="molecule type" value="Genomic_DNA"/>
</dbReference>
<reference evidence="3" key="1">
    <citation type="journal article" date="2019" name="Int. J. Syst. Evol. Microbiol.">
        <title>The Global Catalogue of Microorganisms (GCM) 10K type strain sequencing project: providing services to taxonomists for standard genome sequencing and annotation.</title>
        <authorList>
            <consortium name="The Broad Institute Genomics Platform"/>
            <consortium name="The Broad Institute Genome Sequencing Center for Infectious Disease"/>
            <person name="Wu L."/>
            <person name="Ma J."/>
        </authorList>
    </citation>
    <scope>NUCLEOTIDE SEQUENCE [LARGE SCALE GENOMIC DNA]</scope>
    <source>
        <strain evidence="3">JCM 9373</strain>
    </source>
</reference>
<evidence type="ECO:0008006" key="4">
    <source>
        <dbReference type="Google" id="ProtNLM"/>
    </source>
</evidence>
<feature type="region of interest" description="Disordered" evidence="1">
    <location>
        <begin position="129"/>
        <end position="151"/>
    </location>
</feature>
<dbReference type="Proteomes" id="UP001500320">
    <property type="component" value="Unassembled WGS sequence"/>
</dbReference>
<evidence type="ECO:0000313" key="2">
    <source>
        <dbReference type="EMBL" id="GAA3139073.1"/>
    </source>
</evidence>
<accession>A0ABP6N9Z5</accession>
<protein>
    <recommendedName>
        <fullName evidence="4">CPBP family intramembrane metalloprotease</fullName>
    </recommendedName>
</protein>
<proteinExistence type="predicted"/>
<gene>
    <name evidence="2" type="ORF">GCM10010466_32760</name>
</gene>